<keyword evidence="2 4" id="KW-0378">Hydrolase</keyword>
<evidence type="ECO:0000256" key="4">
    <source>
        <dbReference type="PROSITE-ProRule" id="PRU01100"/>
    </source>
</evidence>
<feature type="domain" description="GH26" evidence="6">
    <location>
        <begin position="51"/>
        <end position="349"/>
    </location>
</feature>
<dbReference type="Pfam" id="PF02156">
    <property type="entry name" value="Glyco_hydro_26"/>
    <property type="match status" value="1"/>
</dbReference>
<dbReference type="PANTHER" id="PTHR40079:SF4">
    <property type="entry name" value="GH26 DOMAIN-CONTAINING PROTEIN-RELATED"/>
    <property type="match status" value="1"/>
</dbReference>
<dbReference type="SUPFAM" id="SSF51445">
    <property type="entry name" value="(Trans)glycosidases"/>
    <property type="match status" value="1"/>
</dbReference>
<proteinExistence type="inferred from homology"/>
<dbReference type="GO" id="GO:0016985">
    <property type="term" value="F:mannan endo-1,4-beta-mannosidase activity"/>
    <property type="evidence" value="ECO:0007669"/>
    <property type="project" value="InterPro"/>
</dbReference>
<dbReference type="InterPro" id="IPR000805">
    <property type="entry name" value="Glyco_hydro_26"/>
</dbReference>
<dbReference type="AlphaFoldDB" id="A0A2X0IUW6"/>
<dbReference type="GO" id="GO:0006080">
    <property type="term" value="P:substituted mannan metabolic process"/>
    <property type="evidence" value="ECO:0007669"/>
    <property type="project" value="InterPro"/>
</dbReference>
<evidence type="ECO:0000256" key="1">
    <source>
        <dbReference type="ARBA" id="ARBA00007754"/>
    </source>
</evidence>
<keyword evidence="3 4" id="KW-0326">Glycosidase</keyword>
<evidence type="ECO:0000256" key="2">
    <source>
        <dbReference type="ARBA" id="ARBA00022801"/>
    </source>
</evidence>
<feature type="active site" description="Proton donor" evidence="4">
    <location>
        <position position="189"/>
    </location>
</feature>
<keyword evidence="5" id="KW-0732">Signal</keyword>
<organism evidence="7 8">
    <name type="scientific">Streptacidiphilus pinicola</name>
    <dbReference type="NCBI Taxonomy" id="2219663"/>
    <lineage>
        <taxon>Bacteria</taxon>
        <taxon>Bacillati</taxon>
        <taxon>Actinomycetota</taxon>
        <taxon>Actinomycetes</taxon>
        <taxon>Kitasatosporales</taxon>
        <taxon>Streptomycetaceae</taxon>
        <taxon>Streptacidiphilus</taxon>
    </lineage>
</organism>
<dbReference type="Proteomes" id="UP000248889">
    <property type="component" value="Unassembled WGS sequence"/>
</dbReference>
<dbReference type="PROSITE" id="PS51764">
    <property type="entry name" value="GH26"/>
    <property type="match status" value="1"/>
</dbReference>
<name>A0A2X0IUW6_9ACTN</name>
<evidence type="ECO:0000313" key="7">
    <source>
        <dbReference type="EMBL" id="RAG81396.1"/>
    </source>
</evidence>
<comment type="caution">
    <text evidence="7">The sequence shown here is derived from an EMBL/GenBank/DDBJ whole genome shotgun (WGS) entry which is preliminary data.</text>
</comment>
<protein>
    <submittedName>
        <fullName evidence="7">Beta-mannanase</fullName>
    </submittedName>
</protein>
<evidence type="ECO:0000313" key="8">
    <source>
        <dbReference type="Proteomes" id="UP000248889"/>
    </source>
</evidence>
<evidence type="ECO:0000256" key="3">
    <source>
        <dbReference type="ARBA" id="ARBA00023295"/>
    </source>
</evidence>
<dbReference type="InterPro" id="IPR017853">
    <property type="entry name" value="GH"/>
</dbReference>
<dbReference type="Gene3D" id="3.20.20.80">
    <property type="entry name" value="Glycosidases"/>
    <property type="match status" value="1"/>
</dbReference>
<keyword evidence="8" id="KW-1185">Reference proteome</keyword>
<feature type="chain" id="PRO_5038644849" evidence="5">
    <location>
        <begin position="18"/>
        <end position="373"/>
    </location>
</feature>
<feature type="signal peptide" evidence="5">
    <location>
        <begin position="1"/>
        <end position="17"/>
    </location>
</feature>
<gene>
    <name evidence="7" type="ORF">DN069_32995</name>
</gene>
<dbReference type="InterPro" id="IPR022790">
    <property type="entry name" value="GH26_dom"/>
</dbReference>
<sequence>MVVNVLLLSTISYGVYAAVQSKAQGAPFAGLGVAPSAPGLLSGLGSGGKKKPAATVPDKSLFLDPKGVYFGAATPGAPYSSGEVSEVAAAAGGVRPTMTEFFVNWTQDFRPAMITSAYDHGTLPVISWEPWAGGQENNLGGGQTPADQTNQPKYRLANIIDGSFDSYITAFAQGVAAAKWPVALRFAHEMNGTWYPWSEKANGNKAGQYVAAWRHVHDLFQKAGATNVIWVWSPNIVRPVPHTKLSTLYPGDAYVDWVGLTGYGVREASPADTFDPTLRQVRTLTKKPMLITETGAQPDKDKVSWVRSFFPWLEQNHDIVGFVWTEKTKTTGALADWRFDGDAQSQDAFQTGISTAPLVTGLGVTEPSSGSTP</sequence>
<dbReference type="PRINTS" id="PR00739">
    <property type="entry name" value="GLHYDRLASE26"/>
</dbReference>
<comment type="similarity">
    <text evidence="1 4">Belongs to the glycosyl hydrolase 26 family.</text>
</comment>
<evidence type="ECO:0000256" key="5">
    <source>
        <dbReference type="SAM" id="SignalP"/>
    </source>
</evidence>
<dbReference type="EMBL" id="QKYN01000161">
    <property type="protein sequence ID" value="RAG81396.1"/>
    <property type="molecule type" value="Genomic_DNA"/>
</dbReference>
<evidence type="ECO:0000259" key="6">
    <source>
        <dbReference type="PROSITE" id="PS51764"/>
    </source>
</evidence>
<accession>A0A2X0IUW6</accession>
<reference evidence="7 8" key="1">
    <citation type="submission" date="2018-06" db="EMBL/GenBank/DDBJ databases">
        <title>Streptacidiphilus pinicola sp. nov., isolated from pine grove soil.</title>
        <authorList>
            <person name="Roh S.G."/>
            <person name="Park S."/>
            <person name="Kim M.-K."/>
            <person name="Yun B.-R."/>
            <person name="Park J."/>
            <person name="Kim M.J."/>
            <person name="Kim Y.S."/>
            <person name="Kim S.B."/>
        </authorList>
    </citation>
    <scope>NUCLEOTIDE SEQUENCE [LARGE SCALE GENOMIC DNA]</scope>
    <source>
        <strain evidence="7 8">MMS16-CNU450</strain>
    </source>
</reference>
<feature type="active site" description="Nucleophile" evidence="4">
    <location>
        <position position="293"/>
    </location>
</feature>
<dbReference type="PANTHER" id="PTHR40079">
    <property type="entry name" value="MANNAN ENDO-1,4-BETA-MANNOSIDASE E-RELATED"/>
    <property type="match status" value="1"/>
</dbReference>